<protein>
    <submittedName>
        <fullName evidence="1">Uncharacterized protein</fullName>
    </submittedName>
</protein>
<proteinExistence type="predicted"/>
<organism evidence="1">
    <name type="scientific">Anguilla anguilla</name>
    <name type="common">European freshwater eel</name>
    <name type="synonym">Muraena anguilla</name>
    <dbReference type="NCBI Taxonomy" id="7936"/>
    <lineage>
        <taxon>Eukaryota</taxon>
        <taxon>Metazoa</taxon>
        <taxon>Chordata</taxon>
        <taxon>Craniata</taxon>
        <taxon>Vertebrata</taxon>
        <taxon>Euteleostomi</taxon>
        <taxon>Actinopterygii</taxon>
        <taxon>Neopterygii</taxon>
        <taxon>Teleostei</taxon>
        <taxon>Anguilliformes</taxon>
        <taxon>Anguillidae</taxon>
        <taxon>Anguilla</taxon>
    </lineage>
</organism>
<accession>A0A0E9RRR7</accession>
<reference evidence="1" key="2">
    <citation type="journal article" date="2015" name="Fish Shellfish Immunol.">
        <title>Early steps in the European eel (Anguilla anguilla)-Vibrio vulnificus interaction in the gills: Role of the RtxA13 toxin.</title>
        <authorList>
            <person name="Callol A."/>
            <person name="Pajuelo D."/>
            <person name="Ebbesson L."/>
            <person name="Teles M."/>
            <person name="MacKenzie S."/>
            <person name="Amaro C."/>
        </authorList>
    </citation>
    <scope>NUCLEOTIDE SEQUENCE</scope>
</reference>
<name>A0A0E9RRR7_ANGAN</name>
<dbReference type="EMBL" id="GBXM01076711">
    <property type="protein sequence ID" value="JAH31866.1"/>
    <property type="molecule type" value="Transcribed_RNA"/>
</dbReference>
<dbReference type="AlphaFoldDB" id="A0A0E9RRR7"/>
<sequence length="42" mass="5187">MIFFVSFKRTDIIVRRKFQKLPVFHIKKKEKKKTKQGFTLVF</sequence>
<reference evidence="1" key="1">
    <citation type="submission" date="2014-11" db="EMBL/GenBank/DDBJ databases">
        <authorList>
            <person name="Amaro Gonzalez C."/>
        </authorList>
    </citation>
    <scope>NUCLEOTIDE SEQUENCE</scope>
</reference>
<evidence type="ECO:0000313" key="1">
    <source>
        <dbReference type="EMBL" id="JAH31866.1"/>
    </source>
</evidence>